<evidence type="ECO:0000313" key="4">
    <source>
        <dbReference type="EMBL" id="MWA00519.1"/>
    </source>
</evidence>
<evidence type="ECO:0000256" key="2">
    <source>
        <dbReference type="SAM" id="MobiDB-lite"/>
    </source>
</evidence>
<feature type="compositionally biased region" description="Polar residues" evidence="2">
    <location>
        <begin position="1"/>
        <end position="11"/>
    </location>
</feature>
<dbReference type="Proteomes" id="UP000462055">
    <property type="component" value="Unassembled WGS sequence"/>
</dbReference>
<dbReference type="PANTHER" id="PTHR12993">
    <property type="entry name" value="N-ACETYLGLUCOSAMINYL-PHOSPHATIDYLINOSITOL DE-N-ACETYLASE-RELATED"/>
    <property type="match status" value="1"/>
</dbReference>
<dbReference type="GO" id="GO:0030246">
    <property type="term" value="F:carbohydrate binding"/>
    <property type="evidence" value="ECO:0007669"/>
    <property type="project" value="InterPro"/>
</dbReference>
<dbReference type="GO" id="GO:0016052">
    <property type="term" value="P:carbohydrate catabolic process"/>
    <property type="evidence" value="ECO:0007669"/>
    <property type="project" value="InterPro"/>
</dbReference>
<keyword evidence="1" id="KW-0862">Zinc</keyword>
<dbReference type="InterPro" id="IPR003737">
    <property type="entry name" value="GlcNAc_PI_deacetylase-related"/>
</dbReference>
<dbReference type="Pfam" id="PF02585">
    <property type="entry name" value="PIG-L"/>
    <property type="match status" value="1"/>
</dbReference>
<dbReference type="Pfam" id="PF06452">
    <property type="entry name" value="CBM9_1"/>
    <property type="match status" value="1"/>
</dbReference>
<dbReference type="InterPro" id="IPR024078">
    <property type="entry name" value="LmbE-like_dom_sf"/>
</dbReference>
<dbReference type="GO" id="GO:0016811">
    <property type="term" value="F:hydrolase activity, acting on carbon-nitrogen (but not peptide) bonds, in linear amides"/>
    <property type="evidence" value="ECO:0007669"/>
    <property type="project" value="TreeGrafter"/>
</dbReference>
<gene>
    <name evidence="4" type="ORF">F8568_009040</name>
</gene>
<dbReference type="AlphaFoldDB" id="A0A6I4MD16"/>
<organism evidence="4 5">
    <name type="scientific">Actinomadura physcomitrii</name>
    <dbReference type="NCBI Taxonomy" id="2650748"/>
    <lineage>
        <taxon>Bacteria</taxon>
        <taxon>Bacillati</taxon>
        <taxon>Actinomycetota</taxon>
        <taxon>Actinomycetes</taxon>
        <taxon>Streptosporangiales</taxon>
        <taxon>Thermomonosporaceae</taxon>
        <taxon>Actinomadura</taxon>
    </lineage>
</organism>
<keyword evidence="5" id="KW-1185">Reference proteome</keyword>
<dbReference type="PANTHER" id="PTHR12993:SF11">
    <property type="entry name" value="N-ACETYLGLUCOSAMINYL-PHOSPHATIDYLINOSITOL DE-N-ACETYLASE"/>
    <property type="match status" value="1"/>
</dbReference>
<dbReference type="Gene3D" id="3.40.50.10320">
    <property type="entry name" value="LmbE-like"/>
    <property type="match status" value="1"/>
</dbReference>
<dbReference type="GO" id="GO:0016137">
    <property type="term" value="P:glycoside metabolic process"/>
    <property type="evidence" value="ECO:0007669"/>
    <property type="project" value="UniProtKB-ARBA"/>
</dbReference>
<dbReference type="InterPro" id="IPR010502">
    <property type="entry name" value="Carb-bd_dom_fam9"/>
</dbReference>
<evidence type="ECO:0000313" key="5">
    <source>
        <dbReference type="Proteomes" id="UP000462055"/>
    </source>
</evidence>
<feature type="region of interest" description="Disordered" evidence="2">
    <location>
        <begin position="1"/>
        <end position="36"/>
    </location>
</feature>
<feature type="domain" description="Carbohydrate-binding" evidence="3">
    <location>
        <begin position="606"/>
        <end position="802"/>
    </location>
</feature>
<dbReference type="GO" id="GO:0004553">
    <property type="term" value="F:hydrolase activity, hydrolyzing O-glycosyl compounds"/>
    <property type="evidence" value="ECO:0007669"/>
    <property type="project" value="InterPro"/>
</dbReference>
<dbReference type="CDD" id="cd09619">
    <property type="entry name" value="CBM9_like_4"/>
    <property type="match status" value="1"/>
</dbReference>
<dbReference type="EMBL" id="WBMS02000005">
    <property type="protein sequence ID" value="MWA00519.1"/>
    <property type="molecule type" value="Genomic_DNA"/>
</dbReference>
<protein>
    <recommendedName>
        <fullName evidence="3">Carbohydrate-binding domain-containing protein</fullName>
    </recommendedName>
</protein>
<dbReference type="SUPFAM" id="SSF49344">
    <property type="entry name" value="CBD9-like"/>
    <property type="match status" value="1"/>
</dbReference>
<evidence type="ECO:0000256" key="1">
    <source>
        <dbReference type="ARBA" id="ARBA00022833"/>
    </source>
</evidence>
<accession>A0A6I4MD16</accession>
<dbReference type="Gene3D" id="2.60.40.1190">
    <property type="match status" value="1"/>
</dbReference>
<comment type="caution">
    <text evidence="4">The sequence shown here is derived from an EMBL/GenBank/DDBJ whole genome shotgun (WGS) entry which is preliminary data.</text>
</comment>
<reference evidence="4" key="1">
    <citation type="submission" date="2019-12" db="EMBL/GenBank/DDBJ databases">
        <title>Actinomadura physcomitrii sp. nov., a novel actinomycete isolated from moss [Physcomitrium sphaericum (Ludw) Fuernr].</title>
        <authorList>
            <person name="Zhuang X."/>
        </authorList>
    </citation>
    <scope>NUCLEOTIDE SEQUENCE [LARGE SCALE GENOMIC DNA]</scope>
    <source>
        <strain evidence="4">LD22</strain>
    </source>
</reference>
<evidence type="ECO:0000259" key="3">
    <source>
        <dbReference type="Pfam" id="PF06452"/>
    </source>
</evidence>
<proteinExistence type="predicted"/>
<sequence length="934" mass="96395">MSSCNGGSLQGCSRGPSRSRESGAAPQRPRNGTGEFMRRLALPAVLSAALAGSAIALAGQPAQARTAPSDRTAPAERGRLDVLFVGAHPDDESGTLSTLGQWNEFDKARTGVLTVTRGEGGGNAAGTEEGPALGLLREDEERRAVGKAGVTDVHNLDKVDFYYTVSAPLTEDTWGHDDALAKVVRIVRETRPKVIVTMNPAPLPGQHGNHQEAARLATEAYYAAADPKAFPTQLSKEGLKTWAPGRLFQGGGATGPTGQECAAKVTPDTPASVAYGVWGGRASARNGGKTWAQVEREAQRLYVSQGWAGFPDAPSDPSKIGCDYLTQIASRVPFTLGNTDPSAPLEGAVTPGKGGLPLGTQFYLTTASYGVTPGAAFKVTAHASAPKQLKNARAALSVPSGWNVTGSGDLGKVGSSERTATFTVTPPAGASVGRARIAATLASGRATGQTATMVNVQPPVTGQQQPLPRVDDFDTWAAKTGVPALIGQMKRVLTVGSGKSRDVRVDLVNTTSSAQSGTVKLDLPKGFSADAASKPYTLAAGAKGTATFTVTDTDASLPTSNEGGSGGDYDYTITTTPSSGPADVEQAALELVPVAEIPKASAAPKIDGKEEAGEYAGAELNLSRVWEGDACASAADCSATGKVTWTDDALNVLVKVRDDKQGTVLGADDCKRHWRTDSVEIGIDPRGDSENTSTTFKTGIFPQMADGKPCFERDADAHQGGADAAPGMQVAATVNQPYDGYTIEAKIPFKDLPTAVDPARMGLNVFVYDSDTQDKTGQTRIGWSTWGGVQGDPYRWGQTTLPGYTPDPGLPTTPPAPVMPTDAAASVNSPESIEQAVRTGIALAGGTAAPRSDSARITGAPKVSGGSTTFRLRATGPGTAHVTVWDGKVLGTKTVEVKRAGAQSVTVPGASGLLAVAFEAEKGGTASSIARLSR</sequence>
<dbReference type="SUPFAM" id="SSF102588">
    <property type="entry name" value="LmbE-like"/>
    <property type="match status" value="1"/>
</dbReference>
<name>A0A6I4MD16_9ACTN</name>